<evidence type="ECO:0000313" key="2">
    <source>
        <dbReference type="EMBL" id="GAA0212643.1"/>
    </source>
</evidence>
<evidence type="ECO:0008006" key="4">
    <source>
        <dbReference type="Google" id="ProtNLM"/>
    </source>
</evidence>
<protein>
    <recommendedName>
        <fullName evidence="4">DUF1315 family protein</fullName>
    </recommendedName>
</protein>
<dbReference type="RefSeq" id="WP_343989797.1">
    <property type="nucleotide sequence ID" value="NZ_BAAAFM010000008.1"/>
</dbReference>
<proteinExistence type="predicted"/>
<dbReference type="EMBL" id="BAAAFM010000008">
    <property type="protein sequence ID" value="GAA0212643.1"/>
    <property type="molecule type" value="Genomic_DNA"/>
</dbReference>
<sequence length="109" mass="12418">MTMDFSRLVDTLTPDMIDRFTNAVETGKWPDGSKLTEQQKETCMQAIMLYKAKNSCDDEEEPFTVTKEGNMVTGKKMRAEYPGQSSNERESAESFFVDPNLIIPNTNKH</sequence>
<organism evidence="2 3">
    <name type="scientific">Kangiella japonica</name>
    <dbReference type="NCBI Taxonomy" id="647384"/>
    <lineage>
        <taxon>Bacteria</taxon>
        <taxon>Pseudomonadati</taxon>
        <taxon>Pseudomonadota</taxon>
        <taxon>Gammaproteobacteria</taxon>
        <taxon>Kangiellales</taxon>
        <taxon>Kangiellaceae</taxon>
        <taxon>Kangiella</taxon>
    </lineage>
</organism>
<reference evidence="2 3" key="1">
    <citation type="journal article" date="2019" name="Int. J. Syst. Evol. Microbiol.">
        <title>The Global Catalogue of Microorganisms (GCM) 10K type strain sequencing project: providing services to taxonomists for standard genome sequencing and annotation.</title>
        <authorList>
            <consortium name="The Broad Institute Genomics Platform"/>
            <consortium name="The Broad Institute Genome Sequencing Center for Infectious Disease"/>
            <person name="Wu L."/>
            <person name="Ma J."/>
        </authorList>
    </citation>
    <scope>NUCLEOTIDE SEQUENCE [LARGE SCALE GENOMIC DNA]</scope>
    <source>
        <strain evidence="2 3">JCM 16211</strain>
    </source>
</reference>
<feature type="region of interest" description="Disordered" evidence="1">
    <location>
        <begin position="58"/>
        <end position="109"/>
    </location>
</feature>
<evidence type="ECO:0000256" key="1">
    <source>
        <dbReference type="SAM" id="MobiDB-lite"/>
    </source>
</evidence>
<gene>
    <name evidence="2" type="ORF">GCM10009123_19900</name>
</gene>
<dbReference type="Pfam" id="PF07023">
    <property type="entry name" value="DUF1315"/>
    <property type="match status" value="1"/>
</dbReference>
<dbReference type="InterPro" id="IPR009749">
    <property type="entry name" value="DUF1315"/>
</dbReference>
<evidence type="ECO:0000313" key="3">
    <source>
        <dbReference type="Proteomes" id="UP001501221"/>
    </source>
</evidence>
<dbReference type="Proteomes" id="UP001501221">
    <property type="component" value="Unassembled WGS sequence"/>
</dbReference>
<keyword evidence="3" id="KW-1185">Reference proteome</keyword>
<comment type="caution">
    <text evidence="2">The sequence shown here is derived from an EMBL/GenBank/DDBJ whole genome shotgun (WGS) entry which is preliminary data.</text>
</comment>
<name>A0ABN0T562_9GAMM</name>
<accession>A0ABN0T562</accession>